<dbReference type="Pfam" id="PF02566">
    <property type="entry name" value="OsmC"/>
    <property type="match status" value="1"/>
</dbReference>
<dbReference type="PANTHER" id="PTHR39624">
    <property type="entry name" value="PROTEIN INVOLVED IN RIMO-MEDIATED BETA-METHYLTHIOLATION OF RIBOSOMAL PROTEIN S12 YCAO"/>
    <property type="match status" value="1"/>
</dbReference>
<gene>
    <name evidence="1" type="ORF">SAMN05421638_1266</name>
</gene>
<dbReference type="PANTHER" id="PTHR39624:SF2">
    <property type="entry name" value="OSMC-LIKE PROTEIN"/>
    <property type="match status" value="1"/>
</dbReference>
<proteinExistence type="predicted"/>
<evidence type="ECO:0000313" key="1">
    <source>
        <dbReference type="EMBL" id="SFI86750.1"/>
    </source>
</evidence>
<dbReference type="InterPro" id="IPR003718">
    <property type="entry name" value="OsmC/Ohr_fam"/>
</dbReference>
<evidence type="ECO:0000313" key="2">
    <source>
        <dbReference type="Proteomes" id="UP000242560"/>
    </source>
</evidence>
<dbReference type="SUPFAM" id="SSF82784">
    <property type="entry name" value="OsmC-like"/>
    <property type="match status" value="1"/>
</dbReference>
<protein>
    <submittedName>
        <fullName evidence="1">Uncharacterized OsmC-related protein</fullName>
    </submittedName>
</protein>
<dbReference type="EMBL" id="FORQ01000002">
    <property type="protein sequence ID" value="SFI86750.1"/>
    <property type="molecule type" value="Genomic_DNA"/>
</dbReference>
<dbReference type="Proteomes" id="UP000242560">
    <property type="component" value="Unassembled WGS sequence"/>
</dbReference>
<keyword evidence="2" id="KW-1185">Reference proteome</keyword>
<reference evidence="2" key="1">
    <citation type="submission" date="2016-10" db="EMBL/GenBank/DDBJ databases">
        <authorList>
            <person name="Varghese N."/>
            <person name="Submissions S."/>
        </authorList>
    </citation>
    <scope>NUCLEOTIDE SEQUENCE [LARGE SCALE GENOMIC DNA]</scope>
    <source>
        <strain evidence="2">DSM 22251</strain>
    </source>
</reference>
<organism evidence="1 2">
    <name type="scientific">Kaistella treverensis</name>
    <dbReference type="NCBI Taxonomy" id="631455"/>
    <lineage>
        <taxon>Bacteria</taxon>
        <taxon>Pseudomonadati</taxon>
        <taxon>Bacteroidota</taxon>
        <taxon>Flavobacteriia</taxon>
        <taxon>Flavobacteriales</taxon>
        <taxon>Weeksellaceae</taxon>
        <taxon>Chryseobacterium group</taxon>
        <taxon>Kaistella</taxon>
    </lineage>
</organism>
<name>A0A1I3LQC8_9FLAO</name>
<dbReference type="AlphaFoldDB" id="A0A1I3LQC8"/>
<dbReference type="RefSeq" id="WP_089819578.1">
    <property type="nucleotide sequence ID" value="NZ_FORQ01000002.1"/>
</dbReference>
<accession>A0A1I3LQC8</accession>
<dbReference type="InterPro" id="IPR015946">
    <property type="entry name" value="KH_dom-like_a/b"/>
</dbReference>
<sequence>MATSKVIYSGDLRCESEHLQSGTIIYTDAPTDNHGKGEAFSPTDLCATSLAQCMLTTIAILGKDRGISIDGSYAEVQKNMNPKPRKIAEIVCDVHIKGNFSEDEKKFLEETAYNCPVALSLSSDLKKTISFTYDS</sequence>
<dbReference type="InterPro" id="IPR036102">
    <property type="entry name" value="OsmC/Ohrsf"/>
</dbReference>
<dbReference type="Gene3D" id="3.30.300.20">
    <property type="match status" value="1"/>
</dbReference>